<dbReference type="STRING" id="388408.LAX5112_00272"/>
<keyword evidence="3" id="KW-1003">Cell membrane</keyword>
<accession>A0A0M6ZPT0</accession>
<evidence type="ECO:0000256" key="4">
    <source>
        <dbReference type="ARBA" id="ARBA00022519"/>
    </source>
</evidence>
<evidence type="ECO:0000256" key="5">
    <source>
        <dbReference type="ARBA" id="ARBA00022692"/>
    </source>
</evidence>
<evidence type="ECO:0000256" key="2">
    <source>
        <dbReference type="ARBA" id="ARBA00022448"/>
    </source>
</evidence>
<dbReference type="PANTHER" id="PTHR35011">
    <property type="entry name" value="2,3-DIKETO-L-GULONATE TRAP TRANSPORTER SMALL PERMEASE PROTEIN YIAM"/>
    <property type="match status" value="1"/>
</dbReference>
<sequence length="177" mass="19273">MTSLVHLLRRLNDRVAMGVGIVLLVCVAFTLVEIITRKLGAGLGGVDEISGYVMAVTTAWGISYALTEQAHVRIDLLRQRLVPFGRAVFDVISMACLAGTAIVVAWRGWSVLEKTLSTGARANTPLETPLWIPQTLWWLGWVWFAMSATILLVSVAVRFATSDYKSVDQIAGARGEA</sequence>
<dbReference type="EMBL" id="CXWD01000001">
    <property type="protein sequence ID" value="CTQ64367.1"/>
    <property type="molecule type" value="Genomic_DNA"/>
</dbReference>
<feature type="transmembrane region" description="Helical" evidence="9">
    <location>
        <begin position="87"/>
        <end position="109"/>
    </location>
</feature>
<dbReference type="Pfam" id="PF04290">
    <property type="entry name" value="DctQ"/>
    <property type="match status" value="1"/>
</dbReference>
<feature type="transmembrane region" description="Helical" evidence="9">
    <location>
        <begin position="136"/>
        <end position="157"/>
    </location>
</feature>
<feature type="domain" description="Tripartite ATP-independent periplasmic transporters DctQ component" evidence="10">
    <location>
        <begin position="27"/>
        <end position="153"/>
    </location>
</feature>
<name>A0A0M6ZPT0_9HYPH</name>
<evidence type="ECO:0000313" key="12">
    <source>
        <dbReference type="Proteomes" id="UP000053235"/>
    </source>
</evidence>
<keyword evidence="7 9" id="KW-0472">Membrane</keyword>
<keyword evidence="5 9" id="KW-0812">Transmembrane</keyword>
<dbReference type="Proteomes" id="UP000053235">
    <property type="component" value="Unassembled WGS sequence"/>
</dbReference>
<feature type="transmembrane region" description="Helical" evidence="9">
    <location>
        <begin position="15"/>
        <end position="37"/>
    </location>
</feature>
<reference evidence="12" key="1">
    <citation type="submission" date="2015-07" db="EMBL/GenBank/DDBJ databases">
        <authorList>
            <person name="Rodrigo-Torres Lidia"/>
            <person name="Arahal R.David."/>
        </authorList>
    </citation>
    <scope>NUCLEOTIDE SEQUENCE [LARGE SCALE GENOMIC DNA]</scope>
    <source>
        <strain evidence="12">CECT 5112</strain>
    </source>
</reference>
<proteinExistence type="inferred from homology"/>
<keyword evidence="6 9" id="KW-1133">Transmembrane helix</keyword>
<dbReference type="GO" id="GO:0005886">
    <property type="term" value="C:plasma membrane"/>
    <property type="evidence" value="ECO:0007669"/>
    <property type="project" value="UniProtKB-SubCell"/>
</dbReference>
<evidence type="ECO:0000256" key="6">
    <source>
        <dbReference type="ARBA" id="ARBA00022989"/>
    </source>
</evidence>
<dbReference type="InterPro" id="IPR007387">
    <property type="entry name" value="TRAP_DctQ"/>
</dbReference>
<comment type="subcellular location">
    <subcellularLocation>
        <location evidence="1 9">Cell inner membrane</location>
        <topology evidence="1 9">Multi-pass membrane protein</topology>
    </subcellularLocation>
</comment>
<organism evidence="11 12">
    <name type="scientific">Roseibium alexandrii</name>
    <dbReference type="NCBI Taxonomy" id="388408"/>
    <lineage>
        <taxon>Bacteria</taxon>
        <taxon>Pseudomonadati</taxon>
        <taxon>Pseudomonadota</taxon>
        <taxon>Alphaproteobacteria</taxon>
        <taxon>Hyphomicrobiales</taxon>
        <taxon>Stappiaceae</taxon>
        <taxon>Roseibium</taxon>
    </lineage>
</organism>
<comment type="similarity">
    <text evidence="8 9">Belongs to the TRAP transporter small permease family.</text>
</comment>
<keyword evidence="2 9" id="KW-0813">Transport</keyword>
<feature type="transmembrane region" description="Helical" evidence="9">
    <location>
        <begin position="49"/>
        <end position="66"/>
    </location>
</feature>
<dbReference type="AlphaFoldDB" id="A0A0M6ZPT0"/>
<comment type="function">
    <text evidence="9">Part of the tripartite ATP-independent periplasmic (TRAP) transport system.</text>
</comment>
<keyword evidence="12" id="KW-1185">Reference proteome</keyword>
<protein>
    <recommendedName>
        <fullName evidence="9">TRAP transporter small permease protein</fullName>
    </recommendedName>
</protein>
<dbReference type="GO" id="GO:0022857">
    <property type="term" value="F:transmembrane transporter activity"/>
    <property type="evidence" value="ECO:0007669"/>
    <property type="project" value="UniProtKB-UniRule"/>
</dbReference>
<evidence type="ECO:0000256" key="8">
    <source>
        <dbReference type="ARBA" id="ARBA00038436"/>
    </source>
</evidence>
<dbReference type="RefSeq" id="WP_055670253.1">
    <property type="nucleotide sequence ID" value="NZ_CXWD01000001.1"/>
</dbReference>
<evidence type="ECO:0000256" key="9">
    <source>
        <dbReference type="RuleBase" id="RU369079"/>
    </source>
</evidence>
<dbReference type="InterPro" id="IPR055348">
    <property type="entry name" value="DctQ"/>
</dbReference>
<evidence type="ECO:0000259" key="10">
    <source>
        <dbReference type="Pfam" id="PF04290"/>
    </source>
</evidence>
<evidence type="ECO:0000256" key="3">
    <source>
        <dbReference type="ARBA" id="ARBA00022475"/>
    </source>
</evidence>
<comment type="subunit">
    <text evidence="9">The complex comprises the extracytoplasmic solute receptor protein and the two transmembrane proteins.</text>
</comment>
<evidence type="ECO:0000256" key="7">
    <source>
        <dbReference type="ARBA" id="ARBA00023136"/>
    </source>
</evidence>
<evidence type="ECO:0000256" key="1">
    <source>
        <dbReference type="ARBA" id="ARBA00004429"/>
    </source>
</evidence>
<gene>
    <name evidence="11" type="ORF">LAX5112_00272</name>
</gene>
<evidence type="ECO:0000313" key="11">
    <source>
        <dbReference type="EMBL" id="CTQ64367.1"/>
    </source>
</evidence>
<keyword evidence="4 9" id="KW-0997">Cell inner membrane</keyword>